<evidence type="ECO:0000256" key="4">
    <source>
        <dbReference type="ARBA" id="ARBA00022989"/>
    </source>
</evidence>
<evidence type="ECO:0000313" key="8">
    <source>
        <dbReference type="Proteomes" id="UP001498398"/>
    </source>
</evidence>
<evidence type="ECO:0008006" key="9">
    <source>
        <dbReference type="Google" id="ProtNLM"/>
    </source>
</evidence>
<evidence type="ECO:0000313" key="7">
    <source>
        <dbReference type="EMBL" id="KAK7471290.1"/>
    </source>
</evidence>
<evidence type="ECO:0000256" key="6">
    <source>
        <dbReference type="SAM" id="Phobius"/>
    </source>
</evidence>
<keyword evidence="4 6" id="KW-1133">Transmembrane helix</keyword>
<sequence length="650" mass="72833">MTQSSEQNDPALQREATMQGKVKRSWRGVIWDSLDKSPEERHFLFRLDAALLTFASLGYFIKYLDQANINSAFVSGMKEDLSLFGTELNIMQSCWTVGYVIGQLPSNIILTKFRPSIWIPSMELLWTILTFCLSRCSTAKQIYVLRFFIGLAESTFYPGMQYIIGSWYRKDELAKRSCIFHNSANIATMFSGYLMAAVYNLGGKGGLKGWQWLFIVDGAISLPVALAGFFVLPDVPEISKPFYLTPEQVELAQKRMKLEGRKPREPYTRAKVKKIFTSWHIYALTLLYVSFNNGNLNAQPAFAQWLKASTDPKYTVAQINAYPTTTYAVGTIATLTYAWTSDTILRGERWPPIIFAGFWNIVIYTSLAIWNIPIAWHWACYILVGLLNGVSGLCMSWAHEICTEDNEERAIVIGSMNEMAYVIQAWLPLIVWKQTDAPQYHKGMITAAVVGGPLLIGSALLIKALHMREKVQKKKLLSADSESEIGDDVTKSWQGQTQVPDLLGDRNATGKLQTTTSRLADLVRIVDAVDNPGFHFAAVLNLLVNIEKLLLPACVHDALRPASSFPVRAAVITAIQRPSFKNISFTNDQSIPDETVSSLVQSASPSLERLSYNGLTLGVKKHEQQVEILAFDMFGVIGYEYLTLFAPIFI</sequence>
<gene>
    <name evidence="7" type="ORF">VKT23_002698</name>
</gene>
<evidence type="ECO:0000256" key="3">
    <source>
        <dbReference type="ARBA" id="ARBA00022692"/>
    </source>
</evidence>
<name>A0ABR1K697_9AGAR</name>
<dbReference type="SUPFAM" id="SSF103473">
    <property type="entry name" value="MFS general substrate transporter"/>
    <property type="match status" value="1"/>
</dbReference>
<dbReference type="InterPro" id="IPR036259">
    <property type="entry name" value="MFS_trans_sf"/>
</dbReference>
<dbReference type="InterPro" id="IPR011701">
    <property type="entry name" value="MFS"/>
</dbReference>
<keyword evidence="3 6" id="KW-0812">Transmembrane</keyword>
<evidence type="ECO:0000256" key="5">
    <source>
        <dbReference type="ARBA" id="ARBA00023136"/>
    </source>
</evidence>
<dbReference type="Pfam" id="PF07690">
    <property type="entry name" value="MFS_1"/>
    <property type="match status" value="1"/>
</dbReference>
<feature type="transmembrane region" description="Helical" evidence="6">
    <location>
        <begin position="376"/>
        <end position="398"/>
    </location>
</feature>
<feature type="transmembrane region" description="Helical" evidence="6">
    <location>
        <begin position="352"/>
        <end position="370"/>
    </location>
</feature>
<keyword evidence="2" id="KW-0813">Transport</keyword>
<dbReference type="EMBL" id="JBANRG010000002">
    <property type="protein sequence ID" value="KAK7471290.1"/>
    <property type="molecule type" value="Genomic_DNA"/>
</dbReference>
<dbReference type="PANTHER" id="PTHR43791">
    <property type="entry name" value="PERMEASE-RELATED"/>
    <property type="match status" value="1"/>
</dbReference>
<feature type="transmembrane region" description="Helical" evidence="6">
    <location>
        <begin position="321"/>
        <end position="340"/>
    </location>
</feature>
<protein>
    <recommendedName>
        <fullName evidence="9">Major facilitator superfamily (MFS) profile domain-containing protein</fullName>
    </recommendedName>
</protein>
<accession>A0ABR1K697</accession>
<evidence type="ECO:0000256" key="2">
    <source>
        <dbReference type="ARBA" id="ARBA00022448"/>
    </source>
</evidence>
<keyword evidence="8" id="KW-1185">Reference proteome</keyword>
<dbReference type="Gene3D" id="1.20.1250.20">
    <property type="entry name" value="MFS general substrate transporter like domains"/>
    <property type="match status" value="2"/>
</dbReference>
<reference evidence="7 8" key="1">
    <citation type="submission" date="2024-01" db="EMBL/GenBank/DDBJ databases">
        <title>A draft genome for the cacao thread blight pathogen Marasmiellus scandens.</title>
        <authorList>
            <person name="Baruah I.K."/>
            <person name="Leung J."/>
            <person name="Bukari Y."/>
            <person name="Amoako-Attah I."/>
            <person name="Meinhardt L.W."/>
            <person name="Bailey B.A."/>
            <person name="Cohen S.P."/>
        </authorList>
    </citation>
    <scope>NUCLEOTIDE SEQUENCE [LARGE SCALE GENOMIC DNA]</scope>
    <source>
        <strain evidence="7 8">GH-19</strain>
    </source>
</reference>
<dbReference type="Proteomes" id="UP001498398">
    <property type="component" value="Unassembled WGS sequence"/>
</dbReference>
<keyword evidence="5 6" id="KW-0472">Membrane</keyword>
<feature type="transmembrane region" description="Helical" evidence="6">
    <location>
        <begin position="213"/>
        <end position="232"/>
    </location>
</feature>
<feature type="transmembrane region" description="Helical" evidence="6">
    <location>
        <begin position="184"/>
        <end position="201"/>
    </location>
</feature>
<comment type="caution">
    <text evidence="7">The sequence shown here is derived from an EMBL/GenBank/DDBJ whole genome shotgun (WGS) entry which is preliminary data.</text>
</comment>
<organism evidence="7 8">
    <name type="scientific">Marasmiellus scandens</name>
    <dbReference type="NCBI Taxonomy" id="2682957"/>
    <lineage>
        <taxon>Eukaryota</taxon>
        <taxon>Fungi</taxon>
        <taxon>Dikarya</taxon>
        <taxon>Basidiomycota</taxon>
        <taxon>Agaricomycotina</taxon>
        <taxon>Agaricomycetes</taxon>
        <taxon>Agaricomycetidae</taxon>
        <taxon>Agaricales</taxon>
        <taxon>Marasmiineae</taxon>
        <taxon>Omphalotaceae</taxon>
        <taxon>Marasmiellus</taxon>
    </lineage>
</organism>
<comment type="subcellular location">
    <subcellularLocation>
        <location evidence="1">Membrane</location>
        <topology evidence="1">Multi-pass membrane protein</topology>
    </subcellularLocation>
</comment>
<evidence type="ECO:0000256" key="1">
    <source>
        <dbReference type="ARBA" id="ARBA00004141"/>
    </source>
</evidence>
<feature type="transmembrane region" description="Helical" evidence="6">
    <location>
        <begin position="444"/>
        <end position="465"/>
    </location>
</feature>
<feature type="transmembrane region" description="Helical" evidence="6">
    <location>
        <begin position="143"/>
        <end position="164"/>
    </location>
</feature>
<proteinExistence type="predicted"/>
<dbReference type="PANTHER" id="PTHR43791:SF39">
    <property type="entry name" value="TRANSPORTER LIZ1_SEO1, PUTATIVE (AFU_ORTHOLOGUE AFUA_3G00980)-RELATED"/>
    <property type="match status" value="1"/>
</dbReference>